<dbReference type="GO" id="GO:0015888">
    <property type="term" value="P:thiamine transport"/>
    <property type="evidence" value="ECO:0007669"/>
    <property type="project" value="TreeGrafter"/>
</dbReference>
<comment type="subcellular location">
    <subcellularLocation>
        <location evidence="1">Periplasm</location>
    </subcellularLocation>
</comment>
<dbReference type="eggNOG" id="COG0687">
    <property type="taxonomic scope" value="Bacteria"/>
</dbReference>
<dbReference type="EMBL" id="CP015584">
    <property type="protein sequence ID" value="APT59895.1"/>
    <property type="molecule type" value="Genomic_DNA"/>
</dbReference>
<evidence type="ECO:0000313" key="6">
    <source>
        <dbReference type="EMBL" id="APT59895.1"/>
    </source>
</evidence>
<evidence type="ECO:0000256" key="3">
    <source>
        <dbReference type="ARBA" id="ARBA00022448"/>
    </source>
</evidence>
<evidence type="ECO:0000313" key="7">
    <source>
        <dbReference type="Proteomes" id="UP000185494"/>
    </source>
</evidence>
<evidence type="ECO:0000256" key="1">
    <source>
        <dbReference type="ARBA" id="ARBA00004418"/>
    </source>
</evidence>
<dbReference type="Pfam" id="PF13416">
    <property type="entry name" value="SBP_bac_8"/>
    <property type="match status" value="1"/>
</dbReference>
<dbReference type="Gene3D" id="3.40.190.10">
    <property type="entry name" value="Periplasmic binding protein-like II"/>
    <property type="match status" value="2"/>
</dbReference>
<dbReference type="KEGG" id="rgi:RGI145_21585"/>
<name>A0A1L7AM91_9PROT</name>
<dbReference type="InterPro" id="IPR006059">
    <property type="entry name" value="SBP"/>
</dbReference>
<dbReference type="PROSITE" id="PS51318">
    <property type="entry name" value="TAT"/>
    <property type="match status" value="1"/>
</dbReference>
<protein>
    <submittedName>
        <fullName evidence="6">Tat pathway signal protein</fullName>
    </submittedName>
</protein>
<dbReference type="SUPFAM" id="SSF53850">
    <property type="entry name" value="Periplasmic binding protein-like II"/>
    <property type="match status" value="1"/>
</dbReference>
<dbReference type="GO" id="GO:0030975">
    <property type="term" value="F:thiamine binding"/>
    <property type="evidence" value="ECO:0007669"/>
    <property type="project" value="TreeGrafter"/>
</dbReference>
<evidence type="ECO:0000256" key="2">
    <source>
        <dbReference type="ARBA" id="ARBA00008520"/>
    </source>
</evidence>
<keyword evidence="5" id="KW-0574">Periplasm</keyword>
<sequence>MNERIARLLERLAAEPPHVAEFTRRRFIGRAASFGLTAAAASALTQGFAPPALAQGVTLPEIRSIPEKLKGSGVVRVCSYGGSLQEAQRRAYFKPFEELSGIRVVETEGPDIAKVKAMVDTGNIEYDVTEQEGASVAALAARGDYWEKINYELFDTANIDPVFRKELFVDMLPYAQIYAYRTDAFKAVKPATVADLWDVKKFPGPRALMGGGSLSPDLELGALAAGAARDKVYPIDIDKAIAKLGELKPHVVKWWGAGAQPAQLLNDDEVVMATAWNGRIATIQASGAPVEIVWQDQLLRNDCWAILKGAPNRENAQKFAAFITLAAPQARLSSLITYGFVNNKAAELLPPDRLKLLPTAPDIKGKLINYDSAWWAANLDAVKTKWNRFLLG</sequence>
<dbReference type="CDD" id="cd13589">
    <property type="entry name" value="PBP2_polyamine_RpCGA009"/>
    <property type="match status" value="1"/>
</dbReference>
<dbReference type="GO" id="GO:0030976">
    <property type="term" value="F:thiamine pyrophosphate binding"/>
    <property type="evidence" value="ECO:0007669"/>
    <property type="project" value="TreeGrafter"/>
</dbReference>
<keyword evidence="3" id="KW-0813">Transport</keyword>
<evidence type="ECO:0000256" key="5">
    <source>
        <dbReference type="ARBA" id="ARBA00022764"/>
    </source>
</evidence>
<dbReference type="RefSeq" id="WP_075800606.1">
    <property type="nucleotide sequence ID" value="NZ_CP015584.1"/>
</dbReference>
<dbReference type="Proteomes" id="UP000185494">
    <property type="component" value="Chromosome 2"/>
</dbReference>
<dbReference type="PANTHER" id="PTHR30006">
    <property type="entry name" value="THIAMINE-BINDING PERIPLASMIC PROTEIN-RELATED"/>
    <property type="match status" value="1"/>
</dbReference>
<gene>
    <name evidence="6" type="ORF">RGI145_21585</name>
</gene>
<accession>A0A1L7AM91</accession>
<reference evidence="6 7" key="1">
    <citation type="submission" date="2016-05" db="EMBL/GenBank/DDBJ databases">
        <title>Complete Genome and Methylome Analysis of Psychrotrophic Bacterial Isolates from Antarctic Lake Untersee.</title>
        <authorList>
            <person name="Fomenkov A."/>
            <person name="Akimov V.N."/>
            <person name="Vasilyeva L.V."/>
            <person name="Andersen D."/>
            <person name="Vincze T."/>
            <person name="Roberts R.J."/>
        </authorList>
    </citation>
    <scope>NUCLEOTIDE SEQUENCE [LARGE SCALE GENOMIC DNA]</scope>
    <source>
        <strain evidence="6 7">U14-5</strain>
    </source>
</reference>
<proteinExistence type="inferred from homology"/>
<comment type="similarity">
    <text evidence="2">Belongs to the bacterial solute-binding protein 1 family.</text>
</comment>
<dbReference type="InterPro" id="IPR006311">
    <property type="entry name" value="TAT_signal"/>
</dbReference>
<dbReference type="PANTHER" id="PTHR30006:SF3">
    <property type="entry name" value="THIAMINE-BINDING PERIPLASMIC PROTEIN"/>
    <property type="match status" value="1"/>
</dbReference>
<dbReference type="GO" id="GO:0030288">
    <property type="term" value="C:outer membrane-bounded periplasmic space"/>
    <property type="evidence" value="ECO:0007669"/>
    <property type="project" value="TreeGrafter"/>
</dbReference>
<evidence type="ECO:0000256" key="4">
    <source>
        <dbReference type="ARBA" id="ARBA00022729"/>
    </source>
</evidence>
<dbReference type="AlphaFoldDB" id="A0A1L7AM91"/>
<organism evidence="6 7">
    <name type="scientific">Roseomonas gilardii</name>
    <dbReference type="NCBI Taxonomy" id="257708"/>
    <lineage>
        <taxon>Bacteria</taxon>
        <taxon>Pseudomonadati</taxon>
        <taxon>Pseudomonadota</taxon>
        <taxon>Alphaproteobacteria</taxon>
        <taxon>Acetobacterales</taxon>
        <taxon>Roseomonadaceae</taxon>
        <taxon>Roseomonas</taxon>
    </lineage>
</organism>
<keyword evidence="4" id="KW-0732">Signal</keyword>
<dbReference type="STRING" id="257708.RGI145_21585"/>